<dbReference type="GO" id="GO:0005886">
    <property type="term" value="C:plasma membrane"/>
    <property type="evidence" value="ECO:0007669"/>
    <property type="project" value="UniProtKB-ARBA"/>
</dbReference>
<accession>A0AAD8QNH9</accession>
<dbReference type="InterPro" id="IPR013525">
    <property type="entry name" value="ABC2_TM"/>
</dbReference>
<evidence type="ECO:0000256" key="3">
    <source>
        <dbReference type="ARBA" id="ARBA00022692"/>
    </source>
</evidence>
<comment type="caution">
    <text evidence="8">The sequence shown here is derived from an EMBL/GenBank/DDBJ whole genome shotgun (WGS) entry which is preliminary data.</text>
</comment>
<keyword evidence="5 6" id="KW-0472">Membrane</keyword>
<protein>
    <recommendedName>
        <fullName evidence="7">ABC-2 type transporter transmembrane domain-containing protein</fullName>
    </recommendedName>
</protein>
<organism evidence="8 9">
    <name type="scientific">Lolium multiflorum</name>
    <name type="common">Italian ryegrass</name>
    <name type="synonym">Lolium perenne subsp. multiflorum</name>
    <dbReference type="NCBI Taxonomy" id="4521"/>
    <lineage>
        <taxon>Eukaryota</taxon>
        <taxon>Viridiplantae</taxon>
        <taxon>Streptophyta</taxon>
        <taxon>Embryophyta</taxon>
        <taxon>Tracheophyta</taxon>
        <taxon>Spermatophyta</taxon>
        <taxon>Magnoliopsida</taxon>
        <taxon>Liliopsida</taxon>
        <taxon>Poales</taxon>
        <taxon>Poaceae</taxon>
        <taxon>BOP clade</taxon>
        <taxon>Pooideae</taxon>
        <taxon>Poodae</taxon>
        <taxon>Poeae</taxon>
        <taxon>Poeae Chloroplast Group 2 (Poeae type)</taxon>
        <taxon>Loliodinae</taxon>
        <taxon>Loliinae</taxon>
        <taxon>Lolium</taxon>
    </lineage>
</organism>
<dbReference type="AlphaFoldDB" id="A0AAD8QNH9"/>
<gene>
    <name evidence="8" type="ORF">QYE76_028320</name>
</gene>
<feature type="transmembrane region" description="Helical" evidence="6">
    <location>
        <begin position="129"/>
        <end position="153"/>
    </location>
</feature>
<feature type="transmembrane region" description="Helical" evidence="6">
    <location>
        <begin position="102"/>
        <end position="122"/>
    </location>
</feature>
<dbReference type="Pfam" id="PF01061">
    <property type="entry name" value="ABC2_membrane"/>
    <property type="match status" value="1"/>
</dbReference>
<dbReference type="EMBL" id="JAUUTY010000007">
    <property type="protein sequence ID" value="KAK1604647.1"/>
    <property type="molecule type" value="Genomic_DNA"/>
</dbReference>
<evidence type="ECO:0000313" key="8">
    <source>
        <dbReference type="EMBL" id="KAK1604647.1"/>
    </source>
</evidence>
<dbReference type="GO" id="GO:0140359">
    <property type="term" value="F:ABC-type transporter activity"/>
    <property type="evidence" value="ECO:0007669"/>
    <property type="project" value="InterPro"/>
</dbReference>
<feature type="transmembrane region" description="Helical" evidence="6">
    <location>
        <begin position="159"/>
        <end position="178"/>
    </location>
</feature>
<evidence type="ECO:0000259" key="7">
    <source>
        <dbReference type="Pfam" id="PF01061"/>
    </source>
</evidence>
<dbReference type="Proteomes" id="UP001231189">
    <property type="component" value="Unassembled WGS sequence"/>
</dbReference>
<dbReference type="SUPFAM" id="SSF52540">
    <property type="entry name" value="P-loop containing nucleoside triphosphate hydrolases"/>
    <property type="match status" value="1"/>
</dbReference>
<evidence type="ECO:0000256" key="5">
    <source>
        <dbReference type="ARBA" id="ARBA00023136"/>
    </source>
</evidence>
<sequence length="398" mass="45113">MFINQVMDLVELTGLKNAMVGLEGATGLTAEQRKRLTIAVELVASPSIIFMDEPTTGLDARAAAIVMRTVRKTVDTGRTVVCTIHQPNIEIFESFDEVAIELPYMFVLVFMFVAIVYPMIGFQMTASKFFWFLLYMVLSYMYFTLLGLMTVALAPNIEIASGLSFLFFLFWNVFSGFTIGRKLIPVWWRWAYWANPAAWTVYGLMFSQLGDRTELILVPGKPDQTVRELLEGYLGLEERYFNLVTSLHVVIIVLFGYLFIFFLKHLNFQRSNILSFKFKAELLNVPEQNTPTVNDWWAVSTLATTWCRRGNHVPHRRPVVVAAGDSGFPRGRAHACWKEDAEANLLVVAPLRFGHRSVLGGEERRQCSRDNDAAVLQRAIERAKYTTRFNSSPGASSA</sequence>
<feature type="transmembrane region" description="Helical" evidence="6">
    <location>
        <begin position="240"/>
        <end position="263"/>
    </location>
</feature>
<dbReference type="PANTHER" id="PTHR19241">
    <property type="entry name" value="ATP-BINDING CASSETTE TRANSPORTER"/>
    <property type="match status" value="1"/>
</dbReference>
<keyword evidence="3 6" id="KW-0812">Transmembrane</keyword>
<keyword evidence="4 6" id="KW-1133">Transmembrane helix</keyword>
<proteinExistence type="predicted"/>
<feature type="domain" description="ABC-2 type transporter transmembrane" evidence="7">
    <location>
        <begin position="98"/>
        <end position="208"/>
    </location>
</feature>
<evidence type="ECO:0000256" key="1">
    <source>
        <dbReference type="ARBA" id="ARBA00004141"/>
    </source>
</evidence>
<evidence type="ECO:0000256" key="6">
    <source>
        <dbReference type="SAM" id="Phobius"/>
    </source>
</evidence>
<dbReference type="InterPro" id="IPR027417">
    <property type="entry name" value="P-loop_NTPase"/>
</dbReference>
<evidence type="ECO:0000256" key="2">
    <source>
        <dbReference type="ARBA" id="ARBA00022448"/>
    </source>
</evidence>
<keyword evidence="2" id="KW-0813">Transport</keyword>
<evidence type="ECO:0000313" key="9">
    <source>
        <dbReference type="Proteomes" id="UP001231189"/>
    </source>
</evidence>
<feature type="transmembrane region" description="Helical" evidence="6">
    <location>
        <begin position="190"/>
        <end position="209"/>
    </location>
</feature>
<comment type="subcellular location">
    <subcellularLocation>
        <location evidence="1">Membrane</location>
        <topology evidence="1">Multi-pass membrane protein</topology>
    </subcellularLocation>
</comment>
<name>A0AAD8QNH9_LOLMU</name>
<evidence type="ECO:0000256" key="4">
    <source>
        <dbReference type="ARBA" id="ARBA00022989"/>
    </source>
</evidence>
<reference evidence="8" key="1">
    <citation type="submission" date="2023-07" db="EMBL/GenBank/DDBJ databases">
        <title>A chromosome-level genome assembly of Lolium multiflorum.</title>
        <authorList>
            <person name="Chen Y."/>
            <person name="Copetti D."/>
            <person name="Kolliker R."/>
            <person name="Studer B."/>
        </authorList>
    </citation>
    <scope>NUCLEOTIDE SEQUENCE</scope>
    <source>
        <strain evidence="8">02402/16</strain>
        <tissue evidence="8">Leaf</tissue>
    </source>
</reference>
<dbReference type="Gene3D" id="3.40.50.300">
    <property type="entry name" value="P-loop containing nucleotide triphosphate hydrolases"/>
    <property type="match status" value="1"/>
</dbReference>
<keyword evidence="9" id="KW-1185">Reference proteome</keyword>